<dbReference type="Gene3D" id="3.40.50.1820">
    <property type="entry name" value="alpha/beta hydrolase"/>
    <property type="match status" value="1"/>
</dbReference>
<dbReference type="OrthoDB" id="348976at2759"/>
<gene>
    <name evidence="2" type="ORF">HXX76_001357</name>
</gene>
<evidence type="ECO:0000313" key="2">
    <source>
        <dbReference type="EMBL" id="KAG2444613.1"/>
    </source>
</evidence>
<dbReference type="AlphaFoldDB" id="A0A835WC61"/>
<protein>
    <recommendedName>
        <fullName evidence="4">GPI inositol-deacylase</fullName>
    </recommendedName>
</protein>
<dbReference type="EMBL" id="JAEHOC010000002">
    <property type="protein sequence ID" value="KAG2444613.1"/>
    <property type="molecule type" value="Genomic_DNA"/>
</dbReference>
<reference evidence="2" key="1">
    <citation type="journal article" date="2020" name="bioRxiv">
        <title>Comparative genomics of Chlamydomonas.</title>
        <authorList>
            <person name="Craig R.J."/>
            <person name="Hasan A.R."/>
            <person name="Ness R.W."/>
            <person name="Keightley P.D."/>
        </authorList>
    </citation>
    <scope>NUCLEOTIDE SEQUENCE</scope>
    <source>
        <strain evidence="2">SAG 7.73</strain>
    </source>
</reference>
<accession>A0A835WC61</accession>
<dbReference type="InterPro" id="IPR029058">
    <property type="entry name" value="AB_hydrolase_fold"/>
</dbReference>
<dbReference type="PANTHER" id="PTHR47909:SF2">
    <property type="entry name" value="GPI INOSITOL-DEACYLASE"/>
    <property type="match status" value="1"/>
</dbReference>
<comment type="caution">
    <text evidence="2">The sequence shown here is derived from an EMBL/GenBank/DDBJ whole genome shotgun (WGS) entry which is preliminary data.</text>
</comment>
<dbReference type="PANTHER" id="PTHR47909">
    <property type="entry name" value="ALPHA/BETA-HYDROLASES SUPERFAMILY PROTEIN"/>
    <property type="match status" value="1"/>
</dbReference>
<feature type="region of interest" description="Disordered" evidence="1">
    <location>
        <begin position="221"/>
        <end position="269"/>
    </location>
</feature>
<keyword evidence="3" id="KW-1185">Reference proteome</keyword>
<evidence type="ECO:0000313" key="3">
    <source>
        <dbReference type="Proteomes" id="UP000650467"/>
    </source>
</evidence>
<evidence type="ECO:0000256" key="1">
    <source>
        <dbReference type="SAM" id="MobiDB-lite"/>
    </source>
</evidence>
<name>A0A835WC61_CHLIN</name>
<sequence length="426" mass="45581">MQSLKARTGRGAPGSRRASNALRPVLACPTSLNTLRAVEECLVARAIYTSVESLPEPLWQENQLRWARPAAVPRVDAPVDAPPIVILPGFGNAATDYTAPFGNEEAAIATRLAVRGWRPFVVPVERKDWFKVARAIFTRKFWSSQLTTEPGYTWYLERVADTVEQALRETGAAQVVLVGHSAGGWLGRAYLADPRYQHQDGAGGDDAATAAATSTSSASSAAAAGAAARPPPGTQGSRPNPRVRAVVTLGTPQRPPPAEKKRDMTGGAQGWVDRSYPGAHFAEAGVRYVTVCGRTVRGHRETPRQRKGPRVPEEYAYDSYTEVCGDGEGVAGDCVVPLDSALLPGARHVVLDGVFHSMSRIGTFDEESGVVWYGSEDVLDAWLAPLVEELQQQQQQQQQQQPGQARAGSAEVLVARGGADGQGLVA</sequence>
<dbReference type="SUPFAM" id="SSF53474">
    <property type="entry name" value="alpha/beta-Hydrolases"/>
    <property type="match status" value="1"/>
</dbReference>
<proteinExistence type="predicted"/>
<dbReference type="Proteomes" id="UP000650467">
    <property type="component" value="Unassembled WGS sequence"/>
</dbReference>
<evidence type="ECO:0008006" key="4">
    <source>
        <dbReference type="Google" id="ProtNLM"/>
    </source>
</evidence>
<organism evidence="2 3">
    <name type="scientific">Chlamydomonas incerta</name>
    <dbReference type="NCBI Taxonomy" id="51695"/>
    <lineage>
        <taxon>Eukaryota</taxon>
        <taxon>Viridiplantae</taxon>
        <taxon>Chlorophyta</taxon>
        <taxon>core chlorophytes</taxon>
        <taxon>Chlorophyceae</taxon>
        <taxon>CS clade</taxon>
        <taxon>Chlamydomonadales</taxon>
        <taxon>Chlamydomonadaceae</taxon>
        <taxon>Chlamydomonas</taxon>
    </lineage>
</organism>